<proteinExistence type="predicted"/>
<sequence>MATMWPRLLPAAIRAESRRAAEVRVYDALAAQLGSAWTVFYSRPWLGETSTGSEIDGESDFVVAHPDYGVLFVEVKGGAITYDPAQDRWTSTDRHGIRHRIKNPIKQAADSKHALLKKAQAERSWPRGFFRFRHGVIFPDVSSVPQNAGPDGPRELFATRQDLDQLVRWIVQRLSGGNEDALGPHGVRVLEHLLARPIQLHSPLSYSSADDDAAIEILTPQQFHILNAFEDLRRVAVSGGAGTGKTVLACEDARRLSASGKRTLLTCGSVQLARHIRDVLRDSGVEIETFADLARRLGTESGVLSNSTLPRSEQLPEVVFDSLSTRPDLAYEAVVVDEAQDFTPATWVAIDALASRSEGSALHAYFDSNQRLYGELRSHFDAYTLLPIRLSRNLRNTQNIHEATQRFYRGPALVADGPLGAAVQWINSEDAELERTALDEVRRLVKTEAVLPEDIAVLAPEAGILDRLAIPLRDQVHVGLTLSTVGHFKGLERRFVILLATRSLSDIPEMAYVALSRARAHLTVAGPAEVIKWLREQ</sequence>
<dbReference type="GO" id="GO:0005524">
    <property type="term" value="F:ATP binding"/>
    <property type="evidence" value="ECO:0007669"/>
    <property type="project" value="InterPro"/>
</dbReference>
<dbReference type="GO" id="GO:0005829">
    <property type="term" value="C:cytosol"/>
    <property type="evidence" value="ECO:0007669"/>
    <property type="project" value="TreeGrafter"/>
</dbReference>
<dbReference type="GO" id="GO:0003677">
    <property type="term" value="F:DNA binding"/>
    <property type="evidence" value="ECO:0007669"/>
    <property type="project" value="InterPro"/>
</dbReference>
<evidence type="ECO:0000313" key="4">
    <source>
        <dbReference type="Proteomes" id="UP000515598"/>
    </source>
</evidence>
<dbReference type="Pfam" id="PF08378">
    <property type="entry name" value="NERD"/>
    <property type="match status" value="1"/>
</dbReference>
<dbReference type="Gene3D" id="3.40.50.300">
    <property type="entry name" value="P-loop containing nucleotide triphosphate hydrolases"/>
    <property type="match status" value="2"/>
</dbReference>
<evidence type="ECO:0000313" key="3">
    <source>
        <dbReference type="EMBL" id="QNG78819.1"/>
    </source>
</evidence>
<dbReference type="EMBL" id="CP060025">
    <property type="protein sequence ID" value="QNG78819.1"/>
    <property type="molecule type" value="Genomic_DNA"/>
</dbReference>
<dbReference type="InterPro" id="IPR011528">
    <property type="entry name" value="NERD"/>
</dbReference>
<dbReference type="RefSeq" id="WP_154350129.1">
    <property type="nucleotide sequence ID" value="NZ_CP040433.1"/>
</dbReference>
<accession>A0AAX1II41</accession>
<dbReference type="Proteomes" id="UP000515598">
    <property type="component" value="Chromosome"/>
</dbReference>
<dbReference type="PANTHER" id="PTHR11070:SF2">
    <property type="entry name" value="ATP-DEPENDENT DNA HELICASE SRS2"/>
    <property type="match status" value="1"/>
</dbReference>
<dbReference type="GO" id="GO:0000725">
    <property type="term" value="P:recombinational repair"/>
    <property type="evidence" value="ECO:0007669"/>
    <property type="project" value="TreeGrafter"/>
</dbReference>
<feature type="domain" description="NERD" evidence="2">
    <location>
        <begin position="19"/>
        <end position="119"/>
    </location>
</feature>
<evidence type="ECO:0000256" key="1">
    <source>
        <dbReference type="ARBA" id="ARBA00034923"/>
    </source>
</evidence>
<dbReference type="InterPro" id="IPR000212">
    <property type="entry name" value="DNA_helicase_UvrD/REP"/>
</dbReference>
<dbReference type="SUPFAM" id="SSF52540">
    <property type="entry name" value="P-loop containing nucleoside triphosphate hydrolases"/>
    <property type="match status" value="1"/>
</dbReference>
<protein>
    <recommendedName>
        <fullName evidence="1">DNA 3'-5' helicase II</fullName>
    </recommendedName>
</protein>
<evidence type="ECO:0000259" key="2">
    <source>
        <dbReference type="Pfam" id="PF08378"/>
    </source>
</evidence>
<dbReference type="PANTHER" id="PTHR11070">
    <property type="entry name" value="UVRD / RECB / PCRA DNA HELICASE FAMILY MEMBER"/>
    <property type="match status" value="1"/>
</dbReference>
<reference evidence="3 4" key="1">
    <citation type="submission" date="2020-08" db="EMBL/GenBank/DDBJ databases">
        <title>Phenotypic and transcriptomic analysis of seven clinical Stenotrophomonas maltophilia isolates identify a small set of shared and commonly regulated genes involved in biofilm lifestyle.</title>
        <authorList>
            <person name="Alio I."/>
            <person name="Gudzuhn M."/>
            <person name="Streit W."/>
        </authorList>
    </citation>
    <scope>NUCLEOTIDE SEQUENCE [LARGE SCALE GENOMIC DNA]</scope>
    <source>
        <strain evidence="3 4">UHH_SKK55</strain>
    </source>
</reference>
<name>A0AAX1II41_STEMA</name>
<dbReference type="AlphaFoldDB" id="A0AAX1II41"/>
<dbReference type="Pfam" id="PF13245">
    <property type="entry name" value="AAA_19"/>
    <property type="match status" value="1"/>
</dbReference>
<dbReference type="GO" id="GO:0043138">
    <property type="term" value="F:3'-5' DNA helicase activity"/>
    <property type="evidence" value="ECO:0007669"/>
    <property type="project" value="TreeGrafter"/>
</dbReference>
<gene>
    <name evidence="3" type="ORF">GPNADHDJ_03039</name>
</gene>
<dbReference type="InterPro" id="IPR027417">
    <property type="entry name" value="P-loop_NTPase"/>
</dbReference>
<organism evidence="3 4">
    <name type="scientific">Stenotrophomonas maltophilia</name>
    <name type="common">Pseudomonas maltophilia</name>
    <name type="synonym">Xanthomonas maltophilia</name>
    <dbReference type="NCBI Taxonomy" id="40324"/>
    <lineage>
        <taxon>Bacteria</taxon>
        <taxon>Pseudomonadati</taxon>
        <taxon>Pseudomonadota</taxon>
        <taxon>Gammaproteobacteria</taxon>
        <taxon>Lysobacterales</taxon>
        <taxon>Lysobacteraceae</taxon>
        <taxon>Stenotrophomonas</taxon>
        <taxon>Stenotrophomonas maltophilia group</taxon>
    </lineage>
</organism>